<keyword evidence="2" id="KW-0732">Signal</keyword>
<feature type="region of interest" description="Disordered" evidence="1">
    <location>
        <begin position="30"/>
        <end position="51"/>
    </location>
</feature>
<dbReference type="EMBL" id="JACHVS010000001">
    <property type="protein sequence ID" value="MBB2994103.1"/>
    <property type="molecule type" value="Genomic_DNA"/>
</dbReference>
<comment type="caution">
    <text evidence="3">The sequence shown here is derived from an EMBL/GenBank/DDBJ whole genome shotgun (WGS) entry which is preliminary data.</text>
</comment>
<sequence length="51" mass="5095">MKKFLGLTLATMVLAGGVFFGSAANQAPGSNTTVTPGGGISQLSGNNNWPL</sequence>
<proteinExistence type="predicted"/>
<reference evidence="3 4" key="1">
    <citation type="submission" date="2020-08" db="EMBL/GenBank/DDBJ databases">
        <title>Sequencing the genomes of 1000 actinobacteria strains.</title>
        <authorList>
            <person name="Klenk H.-P."/>
        </authorList>
    </citation>
    <scope>NUCLEOTIDE SEQUENCE [LARGE SCALE GENOMIC DNA]</scope>
    <source>
        <strain evidence="3 4">DSM 22826</strain>
    </source>
</reference>
<dbReference type="Proteomes" id="UP000523000">
    <property type="component" value="Unassembled WGS sequence"/>
</dbReference>
<feature type="signal peptide" evidence="2">
    <location>
        <begin position="1"/>
        <end position="23"/>
    </location>
</feature>
<name>A0A839QER5_9MICC</name>
<protein>
    <submittedName>
        <fullName evidence="3">Uncharacterized protein</fullName>
    </submittedName>
</protein>
<accession>A0A839QER5</accession>
<gene>
    <name evidence="3" type="ORF">E9229_000294</name>
</gene>
<dbReference type="AlphaFoldDB" id="A0A839QER5"/>
<keyword evidence="4" id="KW-1185">Reference proteome</keyword>
<evidence type="ECO:0000313" key="4">
    <source>
        <dbReference type="Proteomes" id="UP000523000"/>
    </source>
</evidence>
<evidence type="ECO:0000256" key="1">
    <source>
        <dbReference type="SAM" id="MobiDB-lite"/>
    </source>
</evidence>
<evidence type="ECO:0000256" key="2">
    <source>
        <dbReference type="SAM" id="SignalP"/>
    </source>
</evidence>
<dbReference type="RefSeq" id="WP_183509478.1">
    <property type="nucleotide sequence ID" value="NZ_BAABGK010000112.1"/>
</dbReference>
<organism evidence="3 4">
    <name type="scientific">Paeniglutamicibacter cryotolerans</name>
    <dbReference type="NCBI Taxonomy" id="670079"/>
    <lineage>
        <taxon>Bacteria</taxon>
        <taxon>Bacillati</taxon>
        <taxon>Actinomycetota</taxon>
        <taxon>Actinomycetes</taxon>
        <taxon>Micrococcales</taxon>
        <taxon>Micrococcaceae</taxon>
        <taxon>Paeniglutamicibacter</taxon>
    </lineage>
</organism>
<feature type="chain" id="PRO_5038386737" evidence="2">
    <location>
        <begin position="24"/>
        <end position="51"/>
    </location>
</feature>
<evidence type="ECO:0000313" key="3">
    <source>
        <dbReference type="EMBL" id="MBB2994103.1"/>
    </source>
</evidence>